<protein>
    <recommendedName>
        <fullName evidence="1">HTH araC/xylS-type domain-containing protein</fullName>
    </recommendedName>
</protein>
<dbReference type="InterPro" id="IPR018060">
    <property type="entry name" value="HTH_AraC"/>
</dbReference>
<evidence type="ECO:0000313" key="2">
    <source>
        <dbReference type="EMBL" id="GJE25804.1"/>
    </source>
</evidence>
<dbReference type="Proteomes" id="UP001055156">
    <property type="component" value="Unassembled WGS sequence"/>
</dbReference>
<evidence type="ECO:0000313" key="3">
    <source>
        <dbReference type="Proteomes" id="UP001055156"/>
    </source>
</evidence>
<dbReference type="RefSeq" id="WP_238309774.1">
    <property type="nucleotide sequence ID" value="NZ_BPQV01000002.1"/>
</dbReference>
<dbReference type="PANTHER" id="PTHR47893">
    <property type="entry name" value="REGULATORY PROTEIN PCHR"/>
    <property type="match status" value="1"/>
</dbReference>
<comment type="caution">
    <text evidence="2">The sequence shown here is derived from an EMBL/GenBank/DDBJ whole genome shotgun (WGS) entry which is preliminary data.</text>
</comment>
<dbReference type="InterPro" id="IPR053142">
    <property type="entry name" value="PchR_regulatory_protein"/>
</dbReference>
<dbReference type="EMBL" id="BPQV01000002">
    <property type="protein sequence ID" value="GJE25804.1"/>
    <property type="molecule type" value="Genomic_DNA"/>
</dbReference>
<organism evidence="2 3">
    <name type="scientific">Methylobacterium organophilum</name>
    <dbReference type="NCBI Taxonomy" id="410"/>
    <lineage>
        <taxon>Bacteria</taxon>
        <taxon>Pseudomonadati</taxon>
        <taxon>Pseudomonadota</taxon>
        <taxon>Alphaproteobacteria</taxon>
        <taxon>Hyphomicrobiales</taxon>
        <taxon>Methylobacteriaceae</taxon>
        <taxon>Methylobacterium</taxon>
    </lineage>
</organism>
<accession>A0ABQ4T5J1</accession>
<name>A0ABQ4T5J1_METOR</name>
<reference evidence="2" key="1">
    <citation type="journal article" date="2021" name="Front. Microbiol.">
        <title>Comprehensive Comparative Genomics and Phenotyping of Methylobacterium Species.</title>
        <authorList>
            <person name="Alessa O."/>
            <person name="Ogura Y."/>
            <person name="Fujitani Y."/>
            <person name="Takami H."/>
            <person name="Hayashi T."/>
            <person name="Sahin N."/>
            <person name="Tani A."/>
        </authorList>
    </citation>
    <scope>NUCLEOTIDE SEQUENCE</scope>
    <source>
        <strain evidence="2">NBRC 15689</strain>
    </source>
</reference>
<dbReference type="Gene3D" id="1.10.10.60">
    <property type="entry name" value="Homeodomain-like"/>
    <property type="match status" value="1"/>
</dbReference>
<keyword evidence="3" id="KW-1185">Reference proteome</keyword>
<reference evidence="2" key="2">
    <citation type="submission" date="2021-08" db="EMBL/GenBank/DDBJ databases">
        <authorList>
            <person name="Tani A."/>
            <person name="Ola A."/>
            <person name="Ogura Y."/>
            <person name="Katsura K."/>
            <person name="Hayashi T."/>
        </authorList>
    </citation>
    <scope>NUCLEOTIDE SEQUENCE</scope>
    <source>
        <strain evidence="2">NBRC 15689</strain>
    </source>
</reference>
<dbReference type="PANTHER" id="PTHR47893:SF1">
    <property type="entry name" value="REGULATORY PROTEIN PCHR"/>
    <property type="match status" value="1"/>
</dbReference>
<proteinExistence type="predicted"/>
<dbReference type="PROSITE" id="PS01124">
    <property type="entry name" value="HTH_ARAC_FAMILY_2"/>
    <property type="match status" value="1"/>
</dbReference>
<gene>
    <name evidence="2" type="ORF">LKMONMHP_0644</name>
</gene>
<evidence type="ECO:0000259" key="1">
    <source>
        <dbReference type="PROSITE" id="PS01124"/>
    </source>
</evidence>
<sequence length="296" mass="33832">MSENKTFGLDHYGVGYYFHIDTLFHKSIKLNGYYGGLIRISFYLRESHKFNHLYGIQSMTCGEALVIKGKECVSLIAPQGMHIKGINFLIEPMALVDHYGLDPDWLPPSFKRHLFNPNSPTSAFKIALPQRSILSIEMLQKTDMTGKLKDNFFKSKVEELVCELVHALSVARGKPNLMSSYSKDQIMKQKIEIAADIFRQEIGNPPNIEEICRRSGLNKNLLNEGFKEIFGQSPGLYSRKIALEWARDQIKLGIYEIKTIALMADIRILVRSLKRTNLFLETSPQKTFRNSSKIII</sequence>
<feature type="domain" description="HTH araC/xylS-type" evidence="1">
    <location>
        <begin position="192"/>
        <end position="290"/>
    </location>
</feature>